<dbReference type="GeneID" id="24922926"/>
<comment type="subunit">
    <text evidence="8">Heterohexamer.</text>
</comment>
<evidence type="ECO:0000256" key="6">
    <source>
        <dbReference type="ARBA" id="ARBA00023128"/>
    </source>
</evidence>
<accession>D8M9E3</accession>
<evidence type="ECO:0000313" key="10">
    <source>
        <dbReference type="EMBL" id="CBK24682.2"/>
    </source>
</evidence>
<keyword evidence="8" id="KW-0999">Mitochondrion inner membrane</keyword>
<evidence type="ECO:0000259" key="9">
    <source>
        <dbReference type="Pfam" id="PF02953"/>
    </source>
</evidence>
<dbReference type="GO" id="GO:0015031">
    <property type="term" value="P:protein transport"/>
    <property type="evidence" value="ECO:0007669"/>
    <property type="project" value="UniProtKB-KW"/>
</dbReference>
<dbReference type="RefSeq" id="XP_012898730.1">
    <property type="nucleotide sequence ID" value="XM_013043276.1"/>
</dbReference>
<evidence type="ECO:0000256" key="3">
    <source>
        <dbReference type="ARBA" id="ARBA00022833"/>
    </source>
</evidence>
<reference evidence="10" key="1">
    <citation type="submission" date="2010-02" db="EMBL/GenBank/DDBJ databases">
        <title>Sequencing and annotation of the Blastocystis hominis genome.</title>
        <authorList>
            <person name="Wincker P."/>
        </authorList>
    </citation>
    <scope>NUCLEOTIDE SEQUENCE</scope>
    <source>
        <strain evidence="10">Singapore isolate B</strain>
    </source>
</reference>
<keyword evidence="7 8" id="KW-1015">Disulfide bond</keyword>
<dbReference type="InterPro" id="IPR050673">
    <property type="entry name" value="Mito_inner_translocase_sub"/>
</dbReference>
<dbReference type="Gene3D" id="1.10.287.810">
    <property type="entry name" value="Mitochondrial import inner membrane translocase subunit tim13 like domains"/>
    <property type="match status" value="1"/>
</dbReference>
<keyword evidence="6 8" id="KW-0496">Mitochondrion</keyword>
<keyword evidence="8" id="KW-0472">Membrane</keyword>
<name>D8M9E3_BLAHO</name>
<dbReference type="InterPro" id="IPR004217">
    <property type="entry name" value="Tim10-like"/>
</dbReference>
<keyword evidence="1 8" id="KW-0813">Transport</keyword>
<dbReference type="GO" id="GO:0005743">
    <property type="term" value="C:mitochondrial inner membrane"/>
    <property type="evidence" value="ECO:0007669"/>
    <property type="project" value="UniProtKB-SubCell"/>
</dbReference>
<feature type="domain" description="Tim10-like" evidence="9">
    <location>
        <begin position="20"/>
        <end position="75"/>
    </location>
</feature>
<comment type="function">
    <text evidence="8">Mitochondrial intermembrane chaperone that participates in the import and insertion of some multi-pass transmembrane proteins into the mitochondrial inner membrane. Also required for the transfer of beta-barrel precursors from the TOM complex to the sorting and assembly machinery (SAM complex) of the outer membrane. Acts as a chaperone-like protein that protects the hydrophobic precursors from aggregation and guide them through the mitochondrial intermembrane space.</text>
</comment>
<evidence type="ECO:0000313" key="11">
    <source>
        <dbReference type="Proteomes" id="UP000008312"/>
    </source>
</evidence>
<evidence type="ECO:0000256" key="2">
    <source>
        <dbReference type="ARBA" id="ARBA00022723"/>
    </source>
</evidence>
<comment type="domain">
    <text evidence="8">The twin CX3C motif contains 4 conserved Cys residues that form 2 disulfide bonds in the mitochondrial intermembrane space.</text>
</comment>
<organism evidence="10">
    <name type="scientific">Blastocystis hominis</name>
    <dbReference type="NCBI Taxonomy" id="12968"/>
    <lineage>
        <taxon>Eukaryota</taxon>
        <taxon>Sar</taxon>
        <taxon>Stramenopiles</taxon>
        <taxon>Bigyra</taxon>
        <taxon>Opalozoa</taxon>
        <taxon>Opalinata</taxon>
        <taxon>Blastocystidae</taxon>
        <taxon>Blastocystis</taxon>
    </lineage>
</organism>
<protein>
    <recommendedName>
        <fullName evidence="8">Mitochondrial import inner membrane translocase subunit</fullName>
    </recommendedName>
</protein>
<comment type="subcellular location">
    <subcellularLocation>
        <location evidence="8">Mitochondrion inner membrane</location>
        <topology evidence="8">Peripheral membrane protein</topology>
        <orientation evidence="8">Intermembrane side</orientation>
    </subcellularLocation>
</comment>
<sequence length="86" mass="9832">MELSDNERDELLYQLLKKDLKTAGKNLNKVTEKCFCSCVKDFTVSTLGKKELACIQNCASKQMDLMDRTQRAYQEVRTKGMSTTSQ</sequence>
<dbReference type="EMBL" id="FN668688">
    <property type="protein sequence ID" value="CBK24682.2"/>
    <property type="molecule type" value="Genomic_DNA"/>
</dbReference>
<dbReference type="InterPro" id="IPR035427">
    <property type="entry name" value="Tim10-like_dom_sf"/>
</dbReference>
<evidence type="ECO:0000256" key="1">
    <source>
        <dbReference type="ARBA" id="ARBA00022448"/>
    </source>
</evidence>
<dbReference type="Pfam" id="PF02953">
    <property type="entry name" value="zf-Tim10_DDP"/>
    <property type="match status" value="1"/>
</dbReference>
<dbReference type="OrthoDB" id="1551503at2759"/>
<dbReference type="GO" id="GO:0046872">
    <property type="term" value="F:metal ion binding"/>
    <property type="evidence" value="ECO:0007669"/>
    <property type="project" value="UniProtKB-KW"/>
</dbReference>
<comment type="similarity">
    <text evidence="8">Belongs to the small Tim family.</text>
</comment>
<evidence type="ECO:0000256" key="8">
    <source>
        <dbReference type="RuleBase" id="RU367043"/>
    </source>
</evidence>
<evidence type="ECO:0000256" key="7">
    <source>
        <dbReference type="ARBA" id="ARBA00023157"/>
    </source>
</evidence>
<dbReference type="AlphaFoldDB" id="D8M9E3"/>
<keyword evidence="11" id="KW-1185">Reference proteome</keyword>
<keyword evidence="4 8" id="KW-0653">Protein transport</keyword>
<keyword evidence="3" id="KW-0862">Zinc</keyword>
<evidence type="ECO:0000256" key="5">
    <source>
        <dbReference type="ARBA" id="ARBA00023010"/>
    </source>
</evidence>
<keyword evidence="5 8" id="KW-0811">Translocation</keyword>
<proteinExistence type="inferred from homology"/>
<keyword evidence="8" id="KW-0143">Chaperone</keyword>
<gene>
    <name evidence="10" type="ORF">GSBLH_T00006802001</name>
</gene>
<dbReference type="SUPFAM" id="SSF144122">
    <property type="entry name" value="Tim10-like"/>
    <property type="match status" value="1"/>
</dbReference>
<evidence type="ECO:0000256" key="4">
    <source>
        <dbReference type="ARBA" id="ARBA00022927"/>
    </source>
</evidence>
<dbReference type="Proteomes" id="UP000008312">
    <property type="component" value="Unassembled WGS sequence"/>
</dbReference>
<dbReference type="InParanoid" id="D8M9E3"/>
<keyword evidence="2" id="KW-0479">Metal-binding</keyword>
<dbReference type="PANTHER" id="PTHR13172">
    <property type="entry name" value="MITOCHONDRIAL IMPORT INNER MEMBRANE TRANSLOCASE SUBUNIT TIM9B"/>
    <property type="match status" value="1"/>
</dbReference>